<reference evidence="3 4" key="1">
    <citation type="journal article" date="2015" name="Biotechnol. Biofuels">
        <title>Genetic basis of the highly efficient yeast Kluyveromyces marxianus: complete genome sequence and transcriptome analyses.</title>
        <authorList>
            <person name="Lertwattanasakul N."/>
            <person name="Kosaka T."/>
            <person name="Hosoyama A."/>
            <person name="Suzuki Y."/>
            <person name="Rodrussamee N."/>
            <person name="Matsutani M."/>
            <person name="Murata M."/>
            <person name="Fujimoto N."/>
            <person name="Suprayogi"/>
            <person name="Tsuchikane K."/>
            <person name="Limtong S."/>
            <person name="Fujita N."/>
            <person name="Yamada M."/>
        </authorList>
    </citation>
    <scope>NUCLEOTIDE SEQUENCE [LARGE SCALE GENOMIC DNA]</scope>
    <source>
        <strain evidence="4">DMKU3-1042 / BCC 29191 / NBRC 104275</strain>
    </source>
</reference>
<dbReference type="InterPro" id="IPR043837">
    <property type="entry name" value="Mtf2-like_C"/>
</dbReference>
<protein>
    <submittedName>
        <fullName evidence="3">Mitochondrial transcription factor 2</fullName>
    </submittedName>
</protein>
<evidence type="ECO:0000259" key="2">
    <source>
        <dbReference type="Pfam" id="PF19189"/>
    </source>
</evidence>
<accession>W0TGQ3</accession>
<evidence type="ECO:0000256" key="1">
    <source>
        <dbReference type="SAM" id="MobiDB-lite"/>
    </source>
</evidence>
<feature type="compositionally biased region" description="Basic and acidic residues" evidence="1">
    <location>
        <begin position="59"/>
        <end position="75"/>
    </location>
</feature>
<proteinExistence type="predicted"/>
<dbReference type="RefSeq" id="XP_022678004.1">
    <property type="nucleotide sequence ID" value="XM_022821665.1"/>
</dbReference>
<feature type="region of interest" description="Disordered" evidence="1">
    <location>
        <begin position="59"/>
        <end position="80"/>
    </location>
</feature>
<evidence type="ECO:0000313" key="3">
    <source>
        <dbReference type="EMBL" id="BAO42253.1"/>
    </source>
</evidence>
<dbReference type="KEGG" id="kmx:KLMA_70405"/>
<sequence length="405" mass="45154">MQSLARGNGRLWLNNAGKLSKTGLRFQSGGSSGSSGNHAGSGANEVLEEYRAIREAIGKAQERDQARSQPDKEAMNRLLNPAKLQKQIVFSDKTPEWTHSSLMKDVLGHGDGSTTVNGGSSEPGSELAGSGGRPHSSFDLSVDLPVGLSQRRVRLSPMERAILRVEEKEKLRVALDHALEPHLAHLKSTIKSDKDLLDQFNLYLDQYLKADHKLEHTQSSRFVEQIQKRALAHPESLPQPYAVTLPAIVRYVFESGQFSLPADRCYLILKSIYDRCKSCQDLSLYLNVCNVDFYNLLVKYTWSEYRDVVMVKELIYEMDFNGIRGDITTTEVLESVCEEMRYVTDAIAEEKEEDLPVPESGLVSGAVVPEASKMAVLWCADNVAALKSLNKYLKTLKKSMMRAEA</sequence>
<feature type="compositionally biased region" description="Polar residues" evidence="1">
    <location>
        <begin position="112"/>
        <end position="123"/>
    </location>
</feature>
<dbReference type="OrthoDB" id="2444174at2759"/>
<feature type="domain" description="Mtf2-like C-terminal" evidence="2">
    <location>
        <begin position="174"/>
        <end position="398"/>
    </location>
</feature>
<dbReference type="GeneID" id="34718147"/>
<dbReference type="Proteomes" id="UP000065495">
    <property type="component" value="Chromosome 7"/>
</dbReference>
<name>W0TGQ3_KLUMD</name>
<organism evidence="3 4">
    <name type="scientific">Kluyveromyces marxianus (strain DMKU3-1042 / BCC 29191 / NBRC 104275)</name>
    <name type="common">Yeast</name>
    <name type="synonym">Candida kefyr</name>
    <dbReference type="NCBI Taxonomy" id="1003335"/>
    <lineage>
        <taxon>Eukaryota</taxon>
        <taxon>Fungi</taxon>
        <taxon>Dikarya</taxon>
        <taxon>Ascomycota</taxon>
        <taxon>Saccharomycotina</taxon>
        <taxon>Saccharomycetes</taxon>
        <taxon>Saccharomycetales</taxon>
        <taxon>Saccharomycetaceae</taxon>
        <taxon>Kluyveromyces</taxon>
    </lineage>
</organism>
<dbReference type="Pfam" id="PF19189">
    <property type="entry name" value="Mtf2"/>
    <property type="match status" value="1"/>
</dbReference>
<dbReference type="InterPro" id="IPR040009">
    <property type="entry name" value="Mtf2/C5D6.12-like"/>
</dbReference>
<dbReference type="GO" id="GO:0005739">
    <property type="term" value="C:mitochondrion"/>
    <property type="evidence" value="ECO:0007669"/>
    <property type="project" value="InterPro"/>
</dbReference>
<dbReference type="VEuPathDB" id="FungiDB:KLMA_70405"/>
<evidence type="ECO:0000313" key="4">
    <source>
        <dbReference type="Proteomes" id="UP000065495"/>
    </source>
</evidence>
<dbReference type="PANTHER" id="PTHR39468:SF1">
    <property type="entry name" value="MTF2-LIKE C-TERMINAL DOMAIN-CONTAINING PROTEIN"/>
    <property type="match status" value="1"/>
</dbReference>
<feature type="region of interest" description="Disordered" evidence="1">
    <location>
        <begin position="109"/>
        <end position="138"/>
    </location>
</feature>
<dbReference type="PANTHER" id="PTHR39468">
    <property type="entry name" value="CHROMOSOME 7, WHOLE GENOME SHOTGUN SEQUENCE"/>
    <property type="match status" value="1"/>
</dbReference>
<gene>
    <name evidence="3" type="primary">MTF2</name>
    <name evidence="3" type="ORF">KLMA_70405</name>
</gene>
<dbReference type="EMBL" id="AP012219">
    <property type="protein sequence ID" value="BAO42253.1"/>
    <property type="molecule type" value="Genomic_DNA"/>
</dbReference>
<dbReference type="AlphaFoldDB" id="W0TGQ3"/>